<dbReference type="EMBL" id="AZST01001457">
    <property type="protein sequence ID" value="KEP45842.1"/>
    <property type="molecule type" value="Genomic_DNA"/>
</dbReference>
<dbReference type="PROSITE" id="PS50011">
    <property type="entry name" value="PROTEIN_KINASE_DOM"/>
    <property type="match status" value="1"/>
</dbReference>
<dbReference type="GO" id="GO:0004674">
    <property type="term" value="F:protein serine/threonine kinase activity"/>
    <property type="evidence" value="ECO:0007669"/>
    <property type="project" value="TreeGrafter"/>
</dbReference>
<dbReference type="PROSITE" id="PS00108">
    <property type="entry name" value="PROTEIN_KINASE_ST"/>
    <property type="match status" value="1"/>
</dbReference>
<dbReference type="Pfam" id="PF07714">
    <property type="entry name" value="PK_Tyr_Ser-Thr"/>
    <property type="match status" value="1"/>
</dbReference>
<accession>A0A074S716</accession>
<dbReference type="SMART" id="SM00220">
    <property type="entry name" value="S_TKc"/>
    <property type="match status" value="1"/>
</dbReference>
<sequence>MSSQSEGAIGSATSVGEIIAVLAKRGCADLTEHINWAGCGSLPVAGGGFCDVYQGELYNSTKIAIRSLRIFDSHGEDNQTTMLKNAAKEIYHWSKLRHQNVLSLMGLAIYRGQISMVSEWMTNGNLSQYLIKHPEANRLALSRDMGAGLHHIHSQDMVHGDLKAVNVMISPEGVAMIADFGNARLKELTLQFTGTTLRSVSLRWAVCPIVFGRRQ</sequence>
<dbReference type="PANTHER" id="PTHR44329">
    <property type="entry name" value="SERINE/THREONINE-PROTEIN KINASE TNNI3K-RELATED"/>
    <property type="match status" value="1"/>
</dbReference>
<dbReference type="AlphaFoldDB" id="A0A074S716"/>
<dbReference type="InterPro" id="IPR051681">
    <property type="entry name" value="Ser/Thr_Kinases-Pseudokinases"/>
</dbReference>
<proteinExistence type="predicted"/>
<dbReference type="Proteomes" id="UP000027456">
    <property type="component" value="Unassembled WGS sequence"/>
</dbReference>
<keyword evidence="2" id="KW-0418">Kinase</keyword>
<dbReference type="OrthoDB" id="1924919at2759"/>
<dbReference type="InterPro" id="IPR011009">
    <property type="entry name" value="Kinase-like_dom_sf"/>
</dbReference>
<dbReference type="GO" id="GO:0005524">
    <property type="term" value="F:ATP binding"/>
    <property type="evidence" value="ECO:0007669"/>
    <property type="project" value="InterPro"/>
</dbReference>
<keyword evidence="2" id="KW-0808">Transferase</keyword>
<dbReference type="InterPro" id="IPR000719">
    <property type="entry name" value="Prot_kinase_dom"/>
</dbReference>
<keyword evidence="3" id="KW-1185">Reference proteome</keyword>
<dbReference type="InterPro" id="IPR008271">
    <property type="entry name" value="Ser/Thr_kinase_AS"/>
</dbReference>
<protein>
    <submittedName>
        <fullName evidence="2">Tyrosine kinase domain protein</fullName>
    </submittedName>
</protein>
<feature type="domain" description="Protein kinase" evidence="1">
    <location>
        <begin position="38"/>
        <end position="215"/>
    </location>
</feature>
<dbReference type="SUPFAM" id="SSF56112">
    <property type="entry name" value="Protein kinase-like (PK-like)"/>
    <property type="match status" value="1"/>
</dbReference>
<name>A0A074S716_9AGAM</name>
<evidence type="ECO:0000259" key="1">
    <source>
        <dbReference type="PROSITE" id="PS50011"/>
    </source>
</evidence>
<organism evidence="2 3">
    <name type="scientific">Rhizoctonia solani 123E</name>
    <dbReference type="NCBI Taxonomy" id="1423351"/>
    <lineage>
        <taxon>Eukaryota</taxon>
        <taxon>Fungi</taxon>
        <taxon>Dikarya</taxon>
        <taxon>Basidiomycota</taxon>
        <taxon>Agaricomycotina</taxon>
        <taxon>Agaricomycetes</taxon>
        <taxon>Cantharellales</taxon>
        <taxon>Ceratobasidiaceae</taxon>
        <taxon>Rhizoctonia</taxon>
    </lineage>
</organism>
<dbReference type="HOGENOM" id="CLU_000288_7_18_1"/>
<dbReference type="InterPro" id="IPR001245">
    <property type="entry name" value="Ser-Thr/Tyr_kinase_cat_dom"/>
</dbReference>
<evidence type="ECO:0000313" key="2">
    <source>
        <dbReference type="EMBL" id="KEP45842.1"/>
    </source>
</evidence>
<dbReference type="Gene3D" id="1.10.510.10">
    <property type="entry name" value="Transferase(Phosphotransferase) domain 1"/>
    <property type="match status" value="1"/>
</dbReference>
<evidence type="ECO:0000313" key="3">
    <source>
        <dbReference type="Proteomes" id="UP000027456"/>
    </source>
</evidence>
<gene>
    <name evidence="2" type="ORF">V565_237230</name>
</gene>
<comment type="caution">
    <text evidence="2">The sequence shown here is derived from an EMBL/GenBank/DDBJ whole genome shotgun (WGS) entry which is preliminary data.</text>
</comment>
<reference evidence="2 3" key="1">
    <citation type="submission" date="2013-12" db="EMBL/GenBank/DDBJ databases">
        <authorList>
            <person name="Cubeta M."/>
            <person name="Pakala S."/>
            <person name="Fedorova N."/>
            <person name="Thomas E."/>
            <person name="Dean R."/>
            <person name="Jabaji S."/>
            <person name="Neate S."/>
            <person name="Toda T."/>
            <person name="Tavantzis S."/>
            <person name="Vilgalys R."/>
            <person name="Bharathan N."/>
            <person name="Pakala S."/>
            <person name="Losada L.S."/>
            <person name="Zafar N."/>
            <person name="Nierman W."/>
        </authorList>
    </citation>
    <scope>NUCLEOTIDE SEQUENCE [LARGE SCALE GENOMIC DNA]</scope>
    <source>
        <strain evidence="2 3">123E</strain>
    </source>
</reference>